<dbReference type="CDD" id="cd03801">
    <property type="entry name" value="GT4_PimA-like"/>
    <property type="match status" value="1"/>
</dbReference>
<protein>
    <recommendedName>
        <fullName evidence="3">Glycosyl transferase family 1 domain-containing protein</fullName>
    </recommendedName>
</protein>
<dbReference type="OrthoDB" id="9765330at2"/>
<name>A0A0W8IJW2_9MICC</name>
<sequence length="350" mass="36725">MARHAFLVPADLPGPSGGLTYNRRVLAQWRAVGLDVEEVAVPGRWPEASPADRETLTRLASAHRRVLIDGIIASAAPDELAQAAASGTEISVLVHLPLPAESGLSFEDAQRLTASERATVGAGYTVVCTSAWAQADLQARYGLDAVAVAEPGVDPAPLASGSTPARLLFLGAVTPRKNPLSLLQALQGLTALPWTLVIAGPQAQDPDYAAEVRAAAQALPAGRAVVLGPAQGRDLQQLWEQTDLLVLPSVAETYGMVVTEALSRGIPAMVGSGTGAQAALSGDPEGPRDGLSIPGAAVDPEDSHAWSEVLRDWLSDVSLRQTWSTAAQAHRARLRSWTHAAQDLRTAIEW</sequence>
<organism evidence="4 5">
    <name type="scientific">Nesterenkonia jeotgali</name>
    <dbReference type="NCBI Taxonomy" id="317018"/>
    <lineage>
        <taxon>Bacteria</taxon>
        <taxon>Bacillati</taxon>
        <taxon>Actinomycetota</taxon>
        <taxon>Actinomycetes</taxon>
        <taxon>Micrococcales</taxon>
        <taxon>Micrococcaceae</taxon>
        <taxon>Nesterenkonia</taxon>
    </lineage>
</organism>
<dbReference type="PANTHER" id="PTHR46401">
    <property type="entry name" value="GLYCOSYLTRANSFERASE WBBK-RELATED"/>
    <property type="match status" value="1"/>
</dbReference>
<keyword evidence="5" id="KW-1185">Reference proteome</keyword>
<gene>
    <name evidence="4" type="ORF">AVL63_07175</name>
</gene>
<dbReference type="AlphaFoldDB" id="A0A0W8IJW2"/>
<keyword evidence="1" id="KW-0808">Transferase</keyword>
<evidence type="ECO:0000259" key="3">
    <source>
        <dbReference type="Pfam" id="PF00534"/>
    </source>
</evidence>
<evidence type="ECO:0000313" key="4">
    <source>
        <dbReference type="EMBL" id="KUG60197.1"/>
    </source>
</evidence>
<evidence type="ECO:0000313" key="5">
    <source>
        <dbReference type="Proteomes" id="UP000054023"/>
    </source>
</evidence>
<dbReference type="EMBL" id="LQBM01000001">
    <property type="protein sequence ID" value="KUG60197.1"/>
    <property type="molecule type" value="Genomic_DNA"/>
</dbReference>
<comment type="caution">
    <text evidence="4">The sequence shown here is derived from an EMBL/GenBank/DDBJ whole genome shotgun (WGS) entry which is preliminary data.</text>
</comment>
<feature type="region of interest" description="Disordered" evidence="2">
    <location>
        <begin position="274"/>
        <end position="293"/>
    </location>
</feature>
<dbReference type="GO" id="GO:0016757">
    <property type="term" value="F:glycosyltransferase activity"/>
    <property type="evidence" value="ECO:0007669"/>
    <property type="project" value="InterPro"/>
</dbReference>
<dbReference type="Proteomes" id="UP000054023">
    <property type="component" value="Unassembled WGS sequence"/>
</dbReference>
<feature type="domain" description="Glycosyl transferase family 1" evidence="3">
    <location>
        <begin position="159"/>
        <end position="328"/>
    </location>
</feature>
<evidence type="ECO:0000256" key="1">
    <source>
        <dbReference type="ARBA" id="ARBA00022679"/>
    </source>
</evidence>
<evidence type="ECO:0000256" key="2">
    <source>
        <dbReference type="SAM" id="MobiDB-lite"/>
    </source>
</evidence>
<accession>A0A0W8IJW2</accession>
<dbReference type="Pfam" id="PF00534">
    <property type="entry name" value="Glycos_transf_1"/>
    <property type="match status" value="1"/>
</dbReference>
<dbReference type="PANTHER" id="PTHR46401:SF2">
    <property type="entry name" value="GLYCOSYLTRANSFERASE WBBK-RELATED"/>
    <property type="match status" value="1"/>
</dbReference>
<dbReference type="GO" id="GO:0009103">
    <property type="term" value="P:lipopolysaccharide biosynthetic process"/>
    <property type="evidence" value="ECO:0007669"/>
    <property type="project" value="TreeGrafter"/>
</dbReference>
<proteinExistence type="predicted"/>
<dbReference type="Gene3D" id="3.40.50.2000">
    <property type="entry name" value="Glycogen Phosphorylase B"/>
    <property type="match status" value="1"/>
</dbReference>
<dbReference type="RefSeq" id="WP_058887182.1">
    <property type="nucleotide sequence ID" value="NZ_LQBM01000001.1"/>
</dbReference>
<dbReference type="STRING" id="317018.AVL63_07175"/>
<dbReference type="SUPFAM" id="SSF53756">
    <property type="entry name" value="UDP-Glycosyltransferase/glycogen phosphorylase"/>
    <property type="match status" value="1"/>
</dbReference>
<dbReference type="InterPro" id="IPR001296">
    <property type="entry name" value="Glyco_trans_1"/>
</dbReference>
<reference evidence="5" key="1">
    <citation type="submission" date="2015-12" db="EMBL/GenBank/DDBJ databases">
        <authorList>
            <person name="Nair G.R."/>
            <person name="Kaur G."/>
            <person name="Mayilraj S."/>
        </authorList>
    </citation>
    <scope>NUCLEOTIDE SEQUENCE [LARGE SCALE GENOMIC DNA]</scope>
    <source>
        <strain evidence="5">CD08_7</strain>
    </source>
</reference>